<comment type="caution">
    <text evidence="2">The sequence shown here is derived from an EMBL/GenBank/DDBJ whole genome shotgun (WGS) entry which is preliminary data.</text>
</comment>
<keyword evidence="1" id="KW-1133">Transmembrane helix</keyword>
<reference evidence="3" key="1">
    <citation type="submission" date="2022-10" db="EMBL/GenBank/DDBJ databases">
        <title>Genome assembly of Pristionchus species.</title>
        <authorList>
            <person name="Yoshida K."/>
            <person name="Sommer R.J."/>
        </authorList>
    </citation>
    <scope>NUCLEOTIDE SEQUENCE [LARGE SCALE GENOMIC DNA]</scope>
    <source>
        <strain evidence="3">RS5460</strain>
    </source>
</reference>
<gene>
    <name evidence="2" type="ORF">PMAYCL1PPCAC_07821</name>
</gene>
<evidence type="ECO:0000256" key="1">
    <source>
        <dbReference type="SAM" id="Phobius"/>
    </source>
</evidence>
<name>A0AAN5CDK5_9BILA</name>
<sequence>ESWRGATRERLLEGNRDTHLNRPIELTYSKRAVRRGIQTDRRYLPIGCFSISIVFVILTCVIRSSGRELRMSGDSTLRYQIIVRISPE</sequence>
<evidence type="ECO:0000313" key="2">
    <source>
        <dbReference type="EMBL" id="GMR37626.1"/>
    </source>
</evidence>
<dbReference type="AlphaFoldDB" id="A0AAN5CDK5"/>
<keyword evidence="3" id="KW-1185">Reference proteome</keyword>
<dbReference type="Proteomes" id="UP001328107">
    <property type="component" value="Unassembled WGS sequence"/>
</dbReference>
<keyword evidence="1" id="KW-0472">Membrane</keyword>
<protein>
    <submittedName>
        <fullName evidence="2">Uncharacterized protein</fullName>
    </submittedName>
</protein>
<proteinExistence type="predicted"/>
<evidence type="ECO:0000313" key="3">
    <source>
        <dbReference type="Proteomes" id="UP001328107"/>
    </source>
</evidence>
<dbReference type="EMBL" id="BTRK01000002">
    <property type="protein sequence ID" value="GMR37626.1"/>
    <property type="molecule type" value="Genomic_DNA"/>
</dbReference>
<keyword evidence="1" id="KW-0812">Transmembrane</keyword>
<feature type="transmembrane region" description="Helical" evidence="1">
    <location>
        <begin position="43"/>
        <end position="62"/>
    </location>
</feature>
<feature type="non-terminal residue" evidence="2">
    <location>
        <position position="1"/>
    </location>
</feature>
<organism evidence="2 3">
    <name type="scientific">Pristionchus mayeri</name>
    <dbReference type="NCBI Taxonomy" id="1317129"/>
    <lineage>
        <taxon>Eukaryota</taxon>
        <taxon>Metazoa</taxon>
        <taxon>Ecdysozoa</taxon>
        <taxon>Nematoda</taxon>
        <taxon>Chromadorea</taxon>
        <taxon>Rhabditida</taxon>
        <taxon>Rhabditina</taxon>
        <taxon>Diplogasteromorpha</taxon>
        <taxon>Diplogasteroidea</taxon>
        <taxon>Neodiplogasteridae</taxon>
        <taxon>Pristionchus</taxon>
    </lineage>
</organism>
<accession>A0AAN5CDK5</accession>